<dbReference type="Gene3D" id="3.30.565.10">
    <property type="entry name" value="Histidine kinase-like ATPase, C-terminal domain"/>
    <property type="match status" value="1"/>
</dbReference>
<dbReference type="InterPro" id="IPR033479">
    <property type="entry name" value="dCache_1"/>
</dbReference>
<evidence type="ECO:0000256" key="5">
    <source>
        <dbReference type="ARBA" id="ARBA00022692"/>
    </source>
</evidence>
<dbReference type="SMART" id="SM00388">
    <property type="entry name" value="HisKA"/>
    <property type="match status" value="1"/>
</dbReference>
<evidence type="ECO:0000256" key="9">
    <source>
        <dbReference type="ARBA" id="ARBA00023136"/>
    </source>
</evidence>
<evidence type="ECO:0000256" key="1">
    <source>
        <dbReference type="ARBA" id="ARBA00000085"/>
    </source>
</evidence>
<dbReference type="PANTHER" id="PTHR43065">
    <property type="entry name" value="SENSOR HISTIDINE KINASE"/>
    <property type="match status" value="1"/>
</dbReference>
<dbReference type="Gene3D" id="3.30.450.20">
    <property type="entry name" value="PAS domain"/>
    <property type="match status" value="2"/>
</dbReference>
<feature type="coiled-coil region" evidence="10">
    <location>
        <begin position="341"/>
        <end position="382"/>
    </location>
</feature>
<keyword evidence="9 11" id="KW-0472">Membrane</keyword>
<dbReference type="InterPro" id="IPR000014">
    <property type="entry name" value="PAS"/>
</dbReference>
<dbReference type="SUPFAM" id="SSF47384">
    <property type="entry name" value="Homodimeric domain of signal transducing histidine kinase"/>
    <property type="match status" value="1"/>
</dbReference>
<keyword evidence="4" id="KW-1003">Cell membrane</keyword>
<keyword evidence="10" id="KW-0175">Coiled coil</keyword>
<dbReference type="Pfam" id="PF02518">
    <property type="entry name" value="HATPase_c"/>
    <property type="match status" value="1"/>
</dbReference>
<evidence type="ECO:0000256" key="2">
    <source>
        <dbReference type="ARBA" id="ARBA00004651"/>
    </source>
</evidence>
<keyword evidence="5 11" id="KW-0812">Transmembrane</keyword>
<proteinExistence type="predicted"/>
<dbReference type="AlphaFoldDB" id="A0A4R2KYZ9"/>
<sequence length="811" mass="94923">MKMKKGNMDLYILMGAIFICVIMILSASYMNYKSVQDHIIAKEQQQLLTISKSISRSIERFFSYQSENLKIITKNRSFQEQFRNYMLSNGVDTRFNSLEDYYIIQKDNIDKIQLLSLEAKVIETYPDEELSTHPKINEDVQNVLTRKDAMISEVYFYNGQFYIKIFEPIFYDSKIEAILCTQISLDKIYQQFVKPIRVGEKGYASVKSKNGILLMHPKKEDIGKNVMKARREEFPDYDWYELEKLVQKQKNGESGVGIYHSIWYQDKNKKRVKKFSAYSPARLGAEFWIVTVSMDYLEMTQFIRYGTYKILAFNFIILLIFISGMFYIYKIKKDKRQLEKEASLSTKVNQLNKELEKDIEERKSLEKELIRNKEKYERLFNSGSDCTFVLNLDQNNLPTEFLEVNSKAYCSLHYDKAALLKMSYLDISKDSNAQKFKNMVESLKKDKMTIFEDTLITSHGKFIPVEISAHLFQLENQLKMILISRDITNKKIQEEALKRSEGRFRKIIHQVASEISNGLPQNQINIYHKEKNTSTYYSDVENKNRIALELEQINIKLEEMFQKEVDENKKKEALMIYQSRLAAMGEMIGNIAHQWRQPLSGLGLIFSNIEDAYQYEELTQEYLAQLMERAKKLINRMSQTIDDFRYFFNPKREEVCFSIRENIESTIDFLQEHLRLHQIQLNMHVIKDGFIFGHANQYSQVIFNIVQNAVDALIEKRLYDRTIDISINAHESVVNVEIEDNAKGMDEAIIGRVFEAHFTTKGKGKGTGLGLYMSKVIIEKNFHGKIYIDNRKEGVCISMIIPRNGADESEG</sequence>
<dbReference type="InterPro" id="IPR003661">
    <property type="entry name" value="HisK_dim/P_dom"/>
</dbReference>
<dbReference type="Proteomes" id="UP000294919">
    <property type="component" value="Unassembled WGS sequence"/>
</dbReference>
<dbReference type="PANTHER" id="PTHR43065:SF42">
    <property type="entry name" value="TWO-COMPONENT SENSOR PPRA"/>
    <property type="match status" value="1"/>
</dbReference>
<comment type="caution">
    <text evidence="13">The sequence shown here is derived from an EMBL/GenBank/DDBJ whole genome shotgun (WGS) entry which is preliminary data.</text>
</comment>
<name>A0A4R2KYZ9_9FIRM</name>
<dbReference type="InterPro" id="IPR005467">
    <property type="entry name" value="His_kinase_dom"/>
</dbReference>
<evidence type="ECO:0000256" key="11">
    <source>
        <dbReference type="SAM" id="Phobius"/>
    </source>
</evidence>
<organism evidence="13 14">
    <name type="scientific">Marinisporobacter balticus</name>
    <dbReference type="NCBI Taxonomy" id="2018667"/>
    <lineage>
        <taxon>Bacteria</taxon>
        <taxon>Bacillati</taxon>
        <taxon>Bacillota</taxon>
        <taxon>Clostridia</taxon>
        <taxon>Peptostreptococcales</taxon>
        <taxon>Thermotaleaceae</taxon>
        <taxon>Marinisporobacter</taxon>
    </lineage>
</organism>
<dbReference type="InterPro" id="IPR035965">
    <property type="entry name" value="PAS-like_dom_sf"/>
</dbReference>
<dbReference type="InterPro" id="IPR036097">
    <property type="entry name" value="HisK_dim/P_sf"/>
</dbReference>
<evidence type="ECO:0000256" key="4">
    <source>
        <dbReference type="ARBA" id="ARBA00022475"/>
    </source>
</evidence>
<dbReference type="InterPro" id="IPR003594">
    <property type="entry name" value="HATPase_dom"/>
</dbReference>
<protein>
    <recommendedName>
        <fullName evidence="3">histidine kinase</fullName>
        <ecNumber evidence="3">2.7.13.3</ecNumber>
    </recommendedName>
</protein>
<gene>
    <name evidence="13" type="ORF">EV214_10242</name>
</gene>
<dbReference type="CDD" id="cd18774">
    <property type="entry name" value="PDC2_HK_sensor"/>
    <property type="match status" value="1"/>
</dbReference>
<keyword evidence="6 13" id="KW-0418">Kinase</keyword>
<dbReference type="Pfam" id="PF02743">
    <property type="entry name" value="dCache_1"/>
    <property type="match status" value="1"/>
</dbReference>
<feature type="domain" description="Histidine kinase" evidence="12">
    <location>
        <begin position="590"/>
        <end position="805"/>
    </location>
</feature>
<dbReference type="GO" id="GO:0000155">
    <property type="term" value="F:phosphorelay sensor kinase activity"/>
    <property type="evidence" value="ECO:0007669"/>
    <property type="project" value="InterPro"/>
</dbReference>
<keyword evidence="7 11" id="KW-1133">Transmembrane helix</keyword>
<evidence type="ECO:0000256" key="6">
    <source>
        <dbReference type="ARBA" id="ARBA00022777"/>
    </source>
</evidence>
<feature type="transmembrane region" description="Helical" evidence="11">
    <location>
        <begin position="12"/>
        <end position="32"/>
    </location>
</feature>
<keyword evidence="8" id="KW-0902">Two-component regulatory system</keyword>
<evidence type="ECO:0000313" key="14">
    <source>
        <dbReference type="Proteomes" id="UP000294919"/>
    </source>
</evidence>
<dbReference type="EMBL" id="SLWV01000002">
    <property type="protein sequence ID" value="TCO79324.1"/>
    <property type="molecule type" value="Genomic_DNA"/>
</dbReference>
<dbReference type="GO" id="GO:0005886">
    <property type="term" value="C:plasma membrane"/>
    <property type="evidence" value="ECO:0007669"/>
    <property type="project" value="UniProtKB-SubCell"/>
</dbReference>
<dbReference type="OrthoDB" id="9784397at2"/>
<feature type="transmembrane region" description="Helical" evidence="11">
    <location>
        <begin position="310"/>
        <end position="329"/>
    </location>
</feature>
<dbReference type="NCBIfam" id="TIGR00229">
    <property type="entry name" value="sensory_box"/>
    <property type="match status" value="1"/>
</dbReference>
<keyword evidence="14" id="KW-1185">Reference proteome</keyword>
<dbReference type="PROSITE" id="PS50109">
    <property type="entry name" value="HIS_KIN"/>
    <property type="match status" value="1"/>
</dbReference>
<evidence type="ECO:0000256" key="7">
    <source>
        <dbReference type="ARBA" id="ARBA00022989"/>
    </source>
</evidence>
<dbReference type="Gene3D" id="1.10.287.130">
    <property type="match status" value="1"/>
</dbReference>
<evidence type="ECO:0000256" key="10">
    <source>
        <dbReference type="SAM" id="Coils"/>
    </source>
</evidence>
<comment type="catalytic activity">
    <reaction evidence="1">
        <text>ATP + protein L-histidine = ADP + protein N-phospho-L-histidine.</text>
        <dbReference type="EC" id="2.7.13.3"/>
    </reaction>
</comment>
<keyword evidence="6 13" id="KW-0808">Transferase</keyword>
<accession>A0A4R2KYZ9</accession>
<dbReference type="CDD" id="cd00082">
    <property type="entry name" value="HisKA"/>
    <property type="match status" value="1"/>
</dbReference>
<dbReference type="SMART" id="SM00387">
    <property type="entry name" value="HATPase_c"/>
    <property type="match status" value="1"/>
</dbReference>
<dbReference type="EC" id="2.7.13.3" evidence="3"/>
<evidence type="ECO:0000313" key="13">
    <source>
        <dbReference type="EMBL" id="TCO79324.1"/>
    </source>
</evidence>
<reference evidence="13 14" key="1">
    <citation type="submission" date="2019-03" db="EMBL/GenBank/DDBJ databases">
        <title>Genomic Encyclopedia of Type Strains, Phase IV (KMG-IV): sequencing the most valuable type-strain genomes for metagenomic binning, comparative biology and taxonomic classification.</title>
        <authorList>
            <person name="Goeker M."/>
        </authorList>
    </citation>
    <scope>NUCLEOTIDE SEQUENCE [LARGE SCALE GENOMIC DNA]</scope>
    <source>
        <strain evidence="13 14">DSM 102940</strain>
    </source>
</reference>
<dbReference type="InterPro" id="IPR036890">
    <property type="entry name" value="HATPase_C_sf"/>
</dbReference>
<evidence type="ECO:0000256" key="8">
    <source>
        <dbReference type="ARBA" id="ARBA00023012"/>
    </source>
</evidence>
<evidence type="ECO:0000256" key="3">
    <source>
        <dbReference type="ARBA" id="ARBA00012438"/>
    </source>
</evidence>
<dbReference type="SUPFAM" id="SSF55785">
    <property type="entry name" value="PYP-like sensor domain (PAS domain)"/>
    <property type="match status" value="1"/>
</dbReference>
<evidence type="ECO:0000259" key="12">
    <source>
        <dbReference type="PROSITE" id="PS50109"/>
    </source>
</evidence>
<comment type="subcellular location">
    <subcellularLocation>
        <location evidence="2">Cell membrane</location>
        <topology evidence="2">Multi-pass membrane protein</topology>
    </subcellularLocation>
</comment>
<dbReference type="SUPFAM" id="SSF55874">
    <property type="entry name" value="ATPase domain of HSP90 chaperone/DNA topoisomerase II/histidine kinase"/>
    <property type="match status" value="1"/>
</dbReference>